<reference evidence="2" key="1">
    <citation type="journal article" date="2020" name="mSystems">
        <title>Genome- and Community-Level Interaction Insights into Carbon Utilization and Element Cycling Functions of Hydrothermarchaeota in Hydrothermal Sediment.</title>
        <authorList>
            <person name="Zhou Z."/>
            <person name="Liu Y."/>
            <person name="Xu W."/>
            <person name="Pan J."/>
            <person name="Luo Z.H."/>
            <person name="Li M."/>
        </authorList>
    </citation>
    <scope>NUCLEOTIDE SEQUENCE [LARGE SCALE GENOMIC DNA]</scope>
    <source>
        <strain evidence="2">SpSt-642</strain>
    </source>
</reference>
<feature type="transmembrane region" description="Helical" evidence="1">
    <location>
        <begin position="125"/>
        <end position="148"/>
    </location>
</feature>
<feature type="transmembrane region" description="Helical" evidence="1">
    <location>
        <begin position="80"/>
        <end position="105"/>
    </location>
</feature>
<evidence type="ECO:0000313" key="2">
    <source>
        <dbReference type="EMBL" id="HGM59387.1"/>
    </source>
</evidence>
<dbReference type="AlphaFoldDB" id="A0A7C4HE23"/>
<evidence type="ECO:0000256" key="1">
    <source>
        <dbReference type="SAM" id="Phobius"/>
    </source>
</evidence>
<keyword evidence="1" id="KW-1133">Transmembrane helix</keyword>
<name>A0A7C4HE23_STAMA</name>
<accession>A0A7C4HE23</accession>
<proteinExistence type="predicted"/>
<keyword evidence="1" id="KW-0812">Transmembrane</keyword>
<gene>
    <name evidence="2" type="ORF">ENU14_07400</name>
</gene>
<comment type="caution">
    <text evidence="2">The sequence shown here is derived from an EMBL/GenBank/DDBJ whole genome shotgun (WGS) entry which is preliminary data.</text>
</comment>
<feature type="transmembrane region" description="Helical" evidence="1">
    <location>
        <begin position="177"/>
        <end position="200"/>
    </location>
</feature>
<feature type="transmembrane region" description="Helical" evidence="1">
    <location>
        <begin position="42"/>
        <end position="68"/>
    </location>
</feature>
<feature type="transmembrane region" description="Helical" evidence="1">
    <location>
        <begin position="7"/>
        <end position="30"/>
    </location>
</feature>
<protein>
    <submittedName>
        <fullName evidence="2">Uncharacterized protein</fullName>
    </submittedName>
</protein>
<keyword evidence="1" id="KW-0472">Membrane</keyword>
<feature type="transmembrane region" description="Helical" evidence="1">
    <location>
        <begin position="212"/>
        <end position="232"/>
    </location>
</feature>
<sequence length="254" mass="29858">MIARKIVFLIIVFIVVSLNYFGRSMIYFYFMDLHEKTGDYLFIYLLPIVTIMISIIVFIILFDTYYVLFKTHLLKPLKKWITSLVSNYLFLALVFLLVIYSYILLLEHLYILPGSLETKINSVNLIYTALIFFIGLIYIGLASIRYIIAYAERRSFLKTIFDINRLINILWSNKGSFILWIFMGYTIMGAIGMTGEFISFILSQIPGLTSSLLIPLIISINTVALFIFYRFFVENYLLEILFYVRSREYYVSSR</sequence>
<dbReference type="EMBL" id="DTBJ01000061">
    <property type="protein sequence ID" value="HGM59387.1"/>
    <property type="molecule type" value="Genomic_DNA"/>
</dbReference>
<organism evidence="2">
    <name type="scientific">Staphylothermus marinus</name>
    <dbReference type="NCBI Taxonomy" id="2280"/>
    <lineage>
        <taxon>Archaea</taxon>
        <taxon>Thermoproteota</taxon>
        <taxon>Thermoprotei</taxon>
        <taxon>Desulfurococcales</taxon>
        <taxon>Desulfurococcaceae</taxon>
        <taxon>Staphylothermus</taxon>
    </lineage>
</organism>